<evidence type="ECO:0000313" key="3">
    <source>
        <dbReference type="Proteomes" id="UP000243217"/>
    </source>
</evidence>
<dbReference type="OrthoDB" id="195226at2759"/>
<gene>
    <name evidence="2" type="ORF">THRCLA_09929</name>
</gene>
<keyword evidence="3" id="KW-1185">Reference proteome</keyword>
<feature type="transmembrane region" description="Helical" evidence="1">
    <location>
        <begin position="294"/>
        <end position="312"/>
    </location>
</feature>
<protein>
    <submittedName>
        <fullName evidence="2">Transmembrane protein</fullName>
    </submittedName>
</protein>
<feature type="transmembrane region" description="Helical" evidence="1">
    <location>
        <begin position="318"/>
        <end position="335"/>
    </location>
</feature>
<dbReference type="Proteomes" id="UP000243217">
    <property type="component" value="Unassembled WGS sequence"/>
</dbReference>
<organism evidence="2 3">
    <name type="scientific">Thraustotheca clavata</name>
    <dbReference type="NCBI Taxonomy" id="74557"/>
    <lineage>
        <taxon>Eukaryota</taxon>
        <taxon>Sar</taxon>
        <taxon>Stramenopiles</taxon>
        <taxon>Oomycota</taxon>
        <taxon>Saprolegniomycetes</taxon>
        <taxon>Saprolegniales</taxon>
        <taxon>Achlyaceae</taxon>
        <taxon>Thraustotheca</taxon>
    </lineage>
</organism>
<evidence type="ECO:0000313" key="2">
    <source>
        <dbReference type="EMBL" id="OQR89088.1"/>
    </source>
</evidence>
<reference evidence="2 3" key="1">
    <citation type="journal article" date="2014" name="Genome Biol. Evol.">
        <title>The secreted proteins of Achlya hypogyna and Thraustotheca clavata identify the ancestral oomycete secretome and reveal gene acquisitions by horizontal gene transfer.</title>
        <authorList>
            <person name="Misner I."/>
            <person name="Blouin N."/>
            <person name="Leonard G."/>
            <person name="Richards T.A."/>
            <person name="Lane C.E."/>
        </authorList>
    </citation>
    <scope>NUCLEOTIDE SEQUENCE [LARGE SCALE GENOMIC DNA]</scope>
    <source>
        <strain evidence="2 3">ATCC 34112</strain>
    </source>
</reference>
<feature type="transmembrane region" description="Helical" evidence="1">
    <location>
        <begin position="163"/>
        <end position="183"/>
    </location>
</feature>
<dbReference type="STRING" id="74557.A0A1V9YTL9"/>
<accession>A0A1V9YTL9</accession>
<dbReference type="EMBL" id="JNBS01002864">
    <property type="protein sequence ID" value="OQR89088.1"/>
    <property type="molecule type" value="Genomic_DNA"/>
</dbReference>
<name>A0A1V9YTL9_9STRA</name>
<evidence type="ECO:0000256" key="1">
    <source>
        <dbReference type="SAM" id="Phobius"/>
    </source>
</evidence>
<keyword evidence="1 2" id="KW-0812">Transmembrane</keyword>
<sequence length="758" mass="88690">HLKHRLEHSIVKLQTQIFVPTAPLLSKDDDIYRIINYLSQTHRSVSRFWIEKAGLIIDAFQIYGLIWQLSQPWPWPSSWLASTRWTVVFNMDFLSFLPNGAGMGMIAPPYSFWGELPSQYWIYALTFAILPYLALLVYQMQLSWWKRRLDSQYLVKSAKLENFFLGIFQVLYLPIGLALMRLYNCMIIADPIDVHASKSVISVDPTALCHGFIHMAMAGGIGIILGVPFLIGFPVLLHRRIKSYGAYFNDEEYEVHLEAKELSYILGISDEYVLMYMQQHASYRLRMMQMPVQICLLKLSLLGIFIFLRSTYPNISNQAMQGTLYFLVLALYFIYRDCKMPFRLASTNNLMIFIDWILLFDAIMVLLSANNVRSALTVASVKVMCLNFVHTWAFIIVGCWCIVLYFSWRHMKLTWPTHFNMPAIVNHAKLVRSWVDTAKKAQELLHKDFVSPSLVKPVDELGDMVKILHSHTEEALKLQHLLHITLHDITLQVQNVFVESSSTTILQASKIDDCIHSFAFELERYREKHSILHPKKRDALFKLRVLHMLSDQHHHNHNDKQKLPSTHEIVDDDIDFVQLTLDVFLHQWINWNPATFLHSEVDNNDQTTLVNVLWYITLQHEPCQTQLIAKVDMFDVKSHWMHIKLAYCSMEPQVHVVAGWLRLNAGSLKIEFLLCKDIESWDLFQSLPHRSPPSRVSLGRIEELINNQSNSLVEWCRVLNDWESWFTYHMKHPPTNIDKKKIKLWYDKYHQYRTLNEK</sequence>
<feature type="transmembrane region" description="Helical" evidence="1">
    <location>
        <begin position="347"/>
        <end position="369"/>
    </location>
</feature>
<dbReference type="AlphaFoldDB" id="A0A1V9YTL9"/>
<keyword evidence="1" id="KW-1133">Transmembrane helix</keyword>
<keyword evidence="1" id="KW-0472">Membrane</keyword>
<feature type="non-terminal residue" evidence="2">
    <location>
        <position position="1"/>
    </location>
</feature>
<feature type="transmembrane region" description="Helical" evidence="1">
    <location>
        <begin position="120"/>
        <end position="142"/>
    </location>
</feature>
<proteinExistence type="predicted"/>
<feature type="transmembrane region" description="Helical" evidence="1">
    <location>
        <begin position="389"/>
        <end position="408"/>
    </location>
</feature>
<comment type="caution">
    <text evidence="2">The sequence shown here is derived from an EMBL/GenBank/DDBJ whole genome shotgun (WGS) entry which is preliminary data.</text>
</comment>
<feature type="transmembrane region" description="Helical" evidence="1">
    <location>
        <begin position="212"/>
        <end position="237"/>
    </location>
</feature>